<dbReference type="AlphaFoldDB" id="A0A161WB20"/>
<organism evidence="4 5">
    <name type="scientific">Colletotrichum incanum</name>
    <name type="common">Soybean anthracnose fungus</name>
    <dbReference type="NCBI Taxonomy" id="1573173"/>
    <lineage>
        <taxon>Eukaryota</taxon>
        <taxon>Fungi</taxon>
        <taxon>Dikarya</taxon>
        <taxon>Ascomycota</taxon>
        <taxon>Pezizomycotina</taxon>
        <taxon>Sordariomycetes</taxon>
        <taxon>Hypocreomycetidae</taxon>
        <taxon>Glomerellales</taxon>
        <taxon>Glomerellaceae</taxon>
        <taxon>Colletotrichum</taxon>
        <taxon>Colletotrichum spaethianum species complex</taxon>
    </lineage>
</organism>
<sequence length="567" mass="64615">LRSVFTIDIKISNLPEDFLPKMPAKASGDGLKRKRVPTKEKSKKRAKSESESEAESSNDESNDPQAEILLLENEILESKKHYNNISKLIQITSTHEDEPEAATLACVALCRVFVRLLSAGALVPRKGLPEKEAVVVQWLKERYFEYKGVLVSLLAEEDLAPTVLTLAMRCIKAEAQYLYEKEDYIFPHNFLEQIIAGLLGSDSDDARVEFVEKYLTEYDDIRFFTLKAIKSLAETPGSLPEDELFDDAFELLSNIGGVPTELGNFYAEKPKKKSHNVNSLHQHKKQGQDAWLAVLKLAATREQRKQVLDVMSNEIAPWFIRPELLADFLTDSYDAGGSISLLALSGVFYLIKERNLDYPSFYTKLYSLLDSDILHSKHRSRFFRLMDTFLSSTHLPAVLVASFIKRLARLSLNAPPSAIVFVVPWMYNILKRHPLCTFMIHREMRDPEAKALMEKQGLDDPFMADEADPMETHAIDSCLWEIVQLQSHYHPNVATIAKIMSEQFTKQSYNIEDFLDHSYGSLLEAEMSKQVKKPPVIEFQIPKKVFLPNEPESGFQDSLVTKLWNFQ</sequence>
<feature type="non-terminal residue" evidence="4">
    <location>
        <position position="1"/>
    </location>
</feature>
<comment type="caution">
    <text evidence="4">The sequence shown here is derived from an EMBL/GenBank/DDBJ whole genome shotgun (WGS) entry which is preliminary data.</text>
</comment>
<dbReference type="EMBL" id="LFIW01001670">
    <property type="protein sequence ID" value="KZL81328.1"/>
    <property type="molecule type" value="Genomic_DNA"/>
</dbReference>
<dbReference type="STRING" id="1573173.A0A161WB20"/>
<dbReference type="InterPro" id="IPR027193">
    <property type="entry name" value="Noc4"/>
</dbReference>
<dbReference type="InterPro" id="IPR005612">
    <property type="entry name" value="CCAAT-binding_factor"/>
</dbReference>
<evidence type="ECO:0000259" key="3">
    <source>
        <dbReference type="Pfam" id="PF03914"/>
    </source>
</evidence>
<feature type="region of interest" description="Disordered" evidence="2">
    <location>
        <begin position="18"/>
        <end position="63"/>
    </location>
</feature>
<evidence type="ECO:0000313" key="5">
    <source>
        <dbReference type="Proteomes" id="UP000076584"/>
    </source>
</evidence>
<dbReference type="Pfam" id="PF03914">
    <property type="entry name" value="CBF"/>
    <property type="match status" value="1"/>
</dbReference>
<dbReference type="Proteomes" id="UP000076584">
    <property type="component" value="Unassembled WGS sequence"/>
</dbReference>
<feature type="compositionally biased region" description="Basic residues" evidence="2">
    <location>
        <begin position="32"/>
        <end position="46"/>
    </location>
</feature>
<proteinExistence type="inferred from homology"/>
<dbReference type="PANTHER" id="PTHR12455:SF0">
    <property type="entry name" value="NUCLEOLAR COMPLEX PROTEIN 4 HOMOLOG"/>
    <property type="match status" value="1"/>
</dbReference>
<evidence type="ECO:0000256" key="1">
    <source>
        <dbReference type="ARBA" id="ARBA00007797"/>
    </source>
</evidence>
<gene>
    <name evidence="4" type="ORF">CI238_00425</name>
</gene>
<dbReference type="GO" id="GO:0042254">
    <property type="term" value="P:ribosome biogenesis"/>
    <property type="evidence" value="ECO:0007669"/>
    <property type="project" value="InterPro"/>
</dbReference>
<comment type="similarity">
    <text evidence="1">Belongs to the CBF/MAK21 family.</text>
</comment>
<accession>A0A161WB20</accession>
<evidence type="ECO:0000313" key="4">
    <source>
        <dbReference type="EMBL" id="KZL81328.1"/>
    </source>
</evidence>
<keyword evidence="5" id="KW-1185">Reference proteome</keyword>
<feature type="domain" description="CCAAT-binding factor" evidence="3">
    <location>
        <begin position="340"/>
        <end position="497"/>
    </location>
</feature>
<name>A0A161WB20_COLIC</name>
<dbReference type="GO" id="GO:0032040">
    <property type="term" value="C:small-subunit processome"/>
    <property type="evidence" value="ECO:0007669"/>
    <property type="project" value="TreeGrafter"/>
</dbReference>
<reference evidence="4 5" key="1">
    <citation type="submission" date="2015-06" db="EMBL/GenBank/DDBJ databases">
        <title>Survival trade-offs in plant roots during colonization by closely related pathogenic and mutualistic fungi.</title>
        <authorList>
            <person name="Hacquard S."/>
            <person name="Kracher B."/>
            <person name="Hiruma K."/>
            <person name="Weinman A."/>
            <person name="Muench P."/>
            <person name="Garrido Oter R."/>
            <person name="Ver Loren van Themaat E."/>
            <person name="Dallerey J.-F."/>
            <person name="Damm U."/>
            <person name="Henrissat B."/>
            <person name="Lespinet O."/>
            <person name="Thon M."/>
            <person name="Kemen E."/>
            <person name="McHardy A.C."/>
            <person name="Schulze-Lefert P."/>
            <person name="O'Connell R.J."/>
        </authorList>
    </citation>
    <scope>NUCLEOTIDE SEQUENCE [LARGE SCALE GENOMIC DNA]</scope>
    <source>
        <strain evidence="4 5">MAFF 238704</strain>
    </source>
</reference>
<evidence type="ECO:0000256" key="2">
    <source>
        <dbReference type="SAM" id="MobiDB-lite"/>
    </source>
</evidence>
<dbReference type="GO" id="GO:0030692">
    <property type="term" value="C:Noc4p-Nop14p complex"/>
    <property type="evidence" value="ECO:0007669"/>
    <property type="project" value="TreeGrafter"/>
</dbReference>
<protein>
    <submittedName>
        <fullName evidence="4">Cbf mak21 family protein</fullName>
    </submittedName>
</protein>
<feature type="compositionally biased region" description="Acidic residues" evidence="2">
    <location>
        <begin position="51"/>
        <end position="62"/>
    </location>
</feature>
<dbReference type="PANTHER" id="PTHR12455">
    <property type="entry name" value="NUCLEOLAR COMPLEX PROTEIN 4"/>
    <property type="match status" value="1"/>
</dbReference>